<organism evidence="3">
    <name type="scientific">Tanacetum cinerariifolium</name>
    <name type="common">Dalmatian daisy</name>
    <name type="synonym">Chrysanthemum cinerariifolium</name>
    <dbReference type="NCBI Taxonomy" id="118510"/>
    <lineage>
        <taxon>Eukaryota</taxon>
        <taxon>Viridiplantae</taxon>
        <taxon>Streptophyta</taxon>
        <taxon>Embryophyta</taxon>
        <taxon>Tracheophyta</taxon>
        <taxon>Spermatophyta</taxon>
        <taxon>Magnoliopsida</taxon>
        <taxon>eudicotyledons</taxon>
        <taxon>Gunneridae</taxon>
        <taxon>Pentapetalae</taxon>
        <taxon>asterids</taxon>
        <taxon>campanulids</taxon>
        <taxon>Asterales</taxon>
        <taxon>Asteraceae</taxon>
        <taxon>Asteroideae</taxon>
        <taxon>Anthemideae</taxon>
        <taxon>Anthemidinae</taxon>
        <taxon>Tanacetum</taxon>
    </lineage>
</organism>
<dbReference type="EMBL" id="BKCJ010281245">
    <property type="protein sequence ID" value="GEZ45764.1"/>
    <property type="molecule type" value="Genomic_DNA"/>
</dbReference>
<proteinExistence type="predicted"/>
<comment type="caution">
    <text evidence="3">The sequence shown here is derived from an EMBL/GenBank/DDBJ whole genome shotgun (WGS) entry which is preliminary data.</text>
</comment>
<name>A0A699IEJ1_TANCI</name>
<dbReference type="InterPro" id="IPR057173">
    <property type="entry name" value="DUF7851"/>
</dbReference>
<dbReference type="PANTHER" id="PTHR36375">
    <property type="entry name" value="OS05G0459300 PROTEIN"/>
    <property type="match status" value="1"/>
</dbReference>
<dbReference type="AlphaFoldDB" id="A0A699IEJ1"/>
<feature type="region of interest" description="Disordered" evidence="1">
    <location>
        <begin position="1"/>
        <end position="31"/>
    </location>
</feature>
<evidence type="ECO:0000259" key="2">
    <source>
        <dbReference type="Pfam" id="PF25236"/>
    </source>
</evidence>
<sequence>MDDKQHNKNKHKKQKNTNSKNSFKPSSKIKGLRFGGQPLIKSFTVRHARHPELLRLLRLPVTHHKPSPGFPSTTAFIPTNFTILAHHAWQTLTLGLGTKKTKVVIFVFESKEMKATVDRFWPMEIPLGDVNQKLIRGLTGCEMVRFKFRKGCVTFYVYGVRRKGSTGFACADDLRLVLDIVVSLNDFLDHTAMLAMPKQRGIGFAQHVTLDH</sequence>
<dbReference type="PANTHER" id="PTHR36375:SF1">
    <property type="entry name" value="OS05G0459300 PROTEIN"/>
    <property type="match status" value="1"/>
</dbReference>
<evidence type="ECO:0000256" key="1">
    <source>
        <dbReference type="SAM" id="MobiDB-lite"/>
    </source>
</evidence>
<dbReference type="Pfam" id="PF25236">
    <property type="entry name" value="DUF7851"/>
    <property type="match status" value="1"/>
</dbReference>
<accession>A0A699IEJ1</accession>
<gene>
    <name evidence="3" type="ORF">Tci_517737</name>
</gene>
<protein>
    <recommendedName>
        <fullName evidence="2">DUF7851 domain-containing protein</fullName>
    </recommendedName>
</protein>
<reference evidence="3" key="1">
    <citation type="journal article" date="2019" name="Sci. Rep.">
        <title>Draft genome of Tanacetum cinerariifolium, the natural source of mosquito coil.</title>
        <authorList>
            <person name="Yamashiro T."/>
            <person name="Shiraishi A."/>
            <person name="Satake H."/>
            <person name="Nakayama K."/>
        </authorList>
    </citation>
    <scope>NUCLEOTIDE SEQUENCE</scope>
</reference>
<feature type="domain" description="DUF7851" evidence="2">
    <location>
        <begin position="18"/>
        <end position="202"/>
    </location>
</feature>
<evidence type="ECO:0000313" key="3">
    <source>
        <dbReference type="EMBL" id="GEZ45764.1"/>
    </source>
</evidence>